<accession>A0AAV7K6E5</accession>
<comment type="subcellular location">
    <subcellularLocation>
        <location evidence="1">Cell membrane</location>
        <topology evidence="1">Peripheral membrane protein</topology>
    </subcellularLocation>
</comment>
<dbReference type="InterPro" id="IPR000798">
    <property type="entry name" value="Ez/rad/moesin-like"/>
</dbReference>
<evidence type="ECO:0000256" key="2">
    <source>
        <dbReference type="ARBA" id="ARBA00022475"/>
    </source>
</evidence>
<dbReference type="InterPro" id="IPR000299">
    <property type="entry name" value="FERM_domain"/>
</dbReference>
<dbReference type="InterPro" id="IPR011993">
    <property type="entry name" value="PH-like_dom_sf"/>
</dbReference>
<gene>
    <name evidence="5" type="ORF">LOD99_1563</name>
</gene>
<dbReference type="FunFam" id="2.30.29.30:FF:000003">
    <property type="entry name" value="Radixin isoform 1"/>
    <property type="match status" value="1"/>
</dbReference>
<keyword evidence="6" id="KW-1185">Reference proteome</keyword>
<feature type="domain" description="FERM" evidence="4">
    <location>
        <begin position="1"/>
        <end position="192"/>
    </location>
</feature>
<dbReference type="Pfam" id="PF09380">
    <property type="entry name" value="FERM_C"/>
    <property type="match status" value="1"/>
</dbReference>
<dbReference type="CDD" id="cd14473">
    <property type="entry name" value="FERM_B-lobe"/>
    <property type="match status" value="1"/>
</dbReference>
<dbReference type="Pfam" id="PF00373">
    <property type="entry name" value="FERM_M"/>
    <property type="match status" value="1"/>
</dbReference>
<dbReference type="Gene3D" id="2.30.29.30">
    <property type="entry name" value="Pleckstrin-homology domain (PH domain)/Phosphotyrosine-binding domain (PTB)"/>
    <property type="match status" value="1"/>
</dbReference>
<evidence type="ECO:0000313" key="6">
    <source>
        <dbReference type="Proteomes" id="UP001165289"/>
    </source>
</evidence>
<dbReference type="InterPro" id="IPR019749">
    <property type="entry name" value="Band_41_domain"/>
</dbReference>
<dbReference type="InterPro" id="IPR011174">
    <property type="entry name" value="ERM"/>
</dbReference>
<dbReference type="PROSITE" id="PS00661">
    <property type="entry name" value="FERM_2"/>
    <property type="match status" value="1"/>
</dbReference>
<protein>
    <submittedName>
        <fullName evidence="5">Ezrin</fullName>
    </submittedName>
</protein>
<evidence type="ECO:0000313" key="5">
    <source>
        <dbReference type="EMBL" id="KAI6656230.1"/>
    </source>
</evidence>
<comment type="caution">
    <text evidence="5">The sequence shown here is derived from an EMBL/GenBank/DDBJ whole genome shotgun (WGS) entry which is preliminary data.</text>
</comment>
<dbReference type="Gene3D" id="1.20.5.450">
    <property type="match status" value="1"/>
</dbReference>
<dbReference type="SUPFAM" id="SSF50729">
    <property type="entry name" value="PH domain-like"/>
    <property type="match status" value="1"/>
</dbReference>
<dbReference type="Gene3D" id="1.20.80.10">
    <property type="match status" value="1"/>
</dbReference>
<proteinExistence type="predicted"/>
<organism evidence="5 6">
    <name type="scientific">Oopsacas minuta</name>
    <dbReference type="NCBI Taxonomy" id="111878"/>
    <lineage>
        <taxon>Eukaryota</taxon>
        <taxon>Metazoa</taxon>
        <taxon>Porifera</taxon>
        <taxon>Hexactinellida</taxon>
        <taxon>Hexasterophora</taxon>
        <taxon>Lyssacinosida</taxon>
        <taxon>Leucopsacidae</taxon>
        <taxon>Oopsacas</taxon>
    </lineage>
</organism>
<sequence>MEVSKLIISGDIYCPPEAALLLSSYTVQSKFGDYDSEVYKPGFLRNENLIPNSVMKQFLMSQDMWEDRIVAWYSKRQGLLRDEAEIEYLKIAQDLDMYGVSYFEIKNKRGTHLWLGVDSLGLCIYEYFDKMTPKIAFPWSEIRNISFNDKKFVIKPIDKKSPDFVFFAARVRINRQILQLCIGNHELFLRKRDVDSLELQQIKIQAKEDRFTKQLIERLVRARDLNFGCGM</sequence>
<dbReference type="SUPFAM" id="SSF47031">
    <property type="entry name" value="Second domain of FERM"/>
    <property type="match status" value="1"/>
</dbReference>
<dbReference type="InterPro" id="IPR014352">
    <property type="entry name" value="FERM/acyl-CoA-bd_prot_sf"/>
</dbReference>
<name>A0AAV7K6E5_9METZ</name>
<dbReference type="GO" id="GO:0005886">
    <property type="term" value="C:plasma membrane"/>
    <property type="evidence" value="ECO:0007669"/>
    <property type="project" value="UniProtKB-SubCell"/>
</dbReference>
<evidence type="ECO:0000256" key="3">
    <source>
        <dbReference type="ARBA" id="ARBA00023136"/>
    </source>
</evidence>
<dbReference type="PROSITE" id="PS50057">
    <property type="entry name" value="FERM_3"/>
    <property type="match status" value="1"/>
</dbReference>
<dbReference type="AlphaFoldDB" id="A0AAV7K6E5"/>
<dbReference type="PANTHER" id="PTHR23281">
    <property type="entry name" value="MERLIN/MOESIN/EZRIN/RADIXIN"/>
    <property type="match status" value="1"/>
</dbReference>
<dbReference type="InterPro" id="IPR035963">
    <property type="entry name" value="FERM_2"/>
</dbReference>
<dbReference type="InterPro" id="IPR019747">
    <property type="entry name" value="FERM_CS"/>
</dbReference>
<dbReference type="CDD" id="cd13194">
    <property type="entry name" value="FERM_C_ERM"/>
    <property type="match status" value="1"/>
</dbReference>
<dbReference type="InterPro" id="IPR041789">
    <property type="entry name" value="ERM_FERM_C"/>
</dbReference>
<dbReference type="GO" id="GO:0003779">
    <property type="term" value="F:actin binding"/>
    <property type="evidence" value="ECO:0007669"/>
    <property type="project" value="InterPro"/>
</dbReference>
<evidence type="ECO:0000259" key="4">
    <source>
        <dbReference type="PROSITE" id="PS50057"/>
    </source>
</evidence>
<dbReference type="PRINTS" id="PR00661">
    <property type="entry name" value="ERMFAMILY"/>
</dbReference>
<dbReference type="InterPro" id="IPR018980">
    <property type="entry name" value="FERM_PH-like_C"/>
</dbReference>
<dbReference type="PRINTS" id="PR00935">
    <property type="entry name" value="BAND41"/>
</dbReference>
<dbReference type="SMART" id="SM01196">
    <property type="entry name" value="FERM_C"/>
    <property type="match status" value="1"/>
</dbReference>
<dbReference type="Proteomes" id="UP001165289">
    <property type="component" value="Unassembled WGS sequence"/>
</dbReference>
<dbReference type="EMBL" id="JAKMXF010000155">
    <property type="protein sequence ID" value="KAI6656230.1"/>
    <property type="molecule type" value="Genomic_DNA"/>
</dbReference>
<keyword evidence="3" id="KW-0472">Membrane</keyword>
<evidence type="ECO:0000256" key="1">
    <source>
        <dbReference type="ARBA" id="ARBA00004202"/>
    </source>
</evidence>
<dbReference type="InterPro" id="IPR019748">
    <property type="entry name" value="FERM_central"/>
</dbReference>
<reference evidence="5 6" key="1">
    <citation type="journal article" date="2023" name="BMC Biol.">
        <title>The compact genome of the sponge Oopsacas minuta (Hexactinellida) is lacking key metazoan core genes.</title>
        <authorList>
            <person name="Santini S."/>
            <person name="Schenkelaars Q."/>
            <person name="Jourda C."/>
            <person name="Duchesne M."/>
            <person name="Belahbib H."/>
            <person name="Rocher C."/>
            <person name="Selva M."/>
            <person name="Riesgo A."/>
            <person name="Vervoort M."/>
            <person name="Leys S.P."/>
            <person name="Kodjabachian L."/>
            <person name="Le Bivic A."/>
            <person name="Borchiellini C."/>
            <person name="Claverie J.M."/>
            <person name="Renard E."/>
        </authorList>
    </citation>
    <scope>NUCLEOTIDE SEQUENCE [LARGE SCALE GENOMIC DNA]</scope>
    <source>
        <strain evidence="5">SPO-2</strain>
    </source>
</reference>
<keyword evidence="2" id="KW-1003">Cell membrane</keyword>